<gene>
    <name evidence="1" type="ORF">V5F32_22305</name>
</gene>
<protein>
    <submittedName>
        <fullName evidence="1">Uncharacterized protein</fullName>
    </submittedName>
</protein>
<name>A0ABW7A1K8_9HYPH</name>
<evidence type="ECO:0000313" key="2">
    <source>
        <dbReference type="Proteomes" id="UP001604002"/>
    </source>
</evidence>
<dbReference type="RefSeq" id="WP_393994547.1">
    <property type="nucleotide sequence ID" value="NZ_JBAFVH010000018.1"/>
</dbReference>
<proteinExistence type="predicted"/>
<evidence type="ECO:0000313" key="1">
    <source>
        <dbReference type="EMBL" id="MFG1374921.1"/>
    </source>
</evidence>
<dbReference type="EMBL" id="JBAFVH010000018">
    <property type="protein sequence ID" value="MFG1374921.1"/>
    <property type="molecule type" value="Genomic_DNA"/>
</dbReference>
<comment type="caution">
    <text evidence="1">The sequence shown here is derived from an EMBL/GenBank/DDBJ whole genome shotgun (WGS) entry which is preliminary data.</text>
</comment>
<keyword evidence="2" id="KW-1185">Reference proteome</keyword>
<dbReference type="Proteomes" id="UP001604002">
    <property type="component" value="Unassembled WGS sequence"/>
</dbReference>
<reference evidence="1 2" key="1">
    <citation type="submission" date="2024-02" db="EMBL/GenBank/DDBJ databases">
        <title>Expansion and revision of Xanthobacter and proposal of Roseixanthobacter gen. nov.</title>
        <authorList>
            <person name="Soltysiak M.P.M."/>
            <person name="Jalihal A."/>
            <person name="Ory A."/>
            <person name="Chrisophersen C."/>
            <person name="Lee A.D."/>
            <person name="Boulton J."/>
            <person name="Springer M."/>
        </authorList>
    </citation>
    <scope>NUCLEOTIDE SEQUENCE [LARGE SCALE GENOMIC DNA]</scope>
    <source>
        <strain evidence="1 2">23A</strain>
    </source>
</reference>
<sequence>MAAGLCEQVSCAIQDTPEMIASHDRCFLPQDKAALAAKILVWEAA</sequence>
<accession>A0ABW7A1K8</accession>
<organism evidence="1 2">
    <name type="scientific">Xanthobacter oligotrophicus</name>
    <dbReference type="NCBI Taxonomy" id="2607286"/>
    <lineage>
        <taxon>Bacteria</taxon>
        <taxon>Pseudomonadati</taxon>
        <taxon>Pseudomonadota</taxon>
        <taxon>Alphaproteobacteria</taxon>
        <taxon>Hyphomicrobiales</taxon>
        <taxon>Xanthobacteraceae</taxon>
        <taxon>Xanthobacter</taxon>
    </lineage>
</organism>